<protein>
    <submittedName>
        <fullName evidence="1">Uncharacterized protein</fullName>
    </submittedName>
</protein>
<evidence type="ECO:0000313" key="1">
    <source>
        <dbReference type="EMBL" id="EUB63573.1"/>
    </source>
</evidence>
<reference evidence="1 2" key="1">
    <citation type="journal article" date="2013" name="Nat. Genet.">
        <title>The genome of the hydatid tapeworm Echinococcus granulosus.</title>
        <authorList>
            <person name="Zheng H."/>
            <person name="Zhang W."/>
            <person name="Zhang L."/>
            <person name="Zhang Z."/>
            <person name="Li J."/>
            <person name="Lu G."/>
            <person name="Zhu Y."/>
            <person name="Wang Y."/>
            <person name="Huang Y."/>
            <person name="Liu J."/>
            <person name="Kang H."/>
            <person name="Chen J."/>
            <person name="Wang L."/>
            <person name="Chen A."/>
            <person name="Yu S."/>
            <person name="Gao Z."/>
            <person name="Jin L."/>
            <person name="Gu W."/>
            <person name="Wang Z."/>
            <person name="Zhao L."/>
            <person name="Shi B."/>
            <person name="Wen H."/>
            <person name="Lin R."/>
            <person name="Jones M.K."/>
            <person name="Brejova B."/>
            <person name="Vinar T."/>
            <person name="Zhao G."/>
            <person name="McManus D.P."/>
            <person name="Chen Z."/>
            <person name="Zhou Y."/>
            <person name="Wang S."/>
        </authorList>
    </citation>
    <scope>NUCLEOTIDE SEQUENCE [LARGE SCALE GENOMIC DNA]</scope>
</reference>
<dbReference type="CTD" id="36337370"/>
<dbReference type="Proteomes" id="UP000019149">
    <property type="component" value="Unassembled WGS sequence"/>
</dbReference>
<comment type="caution">
    <text evidence="1">The sequence shown here is derived from an EMBL/GenBank/DDBJ whole genome shotgun (WGS) entry which is preliminary data.</text>
</comment>
<accession>W6UQS1</accession>
<dbReference type="GeneID" id="36337370"/>
<dbReference type="EMBL" id="APAU02000006">
    <property type="protein sequence ID" value="EUB63573.1"/>
    <property type="molecule type" value="Genomic_DNA"/>
</dbReference>
<sequence>MFIDAFDWSRSNFKYSLPDIRSHQADPPILELWRKADESLSFILVTNVIGVSKEFILRRERQRARESREENPPPALIPPAFPNRGSIFASLAIPQNFMHERVCTTRAPRRLARNAHLPAPHVRLPVCGKSLTLIARLHTPAASRAQSKHVLESG</sequence>
<evidence type="ECO:0000313" key="2">
    <source>
        <dbReference type="Proteomes" id="UP000019149"/>
    </source>
</evidence>
<gene>
    <name evidence="1" type="ORF">EGR_01655</name>
</gene>
<dbReference type="AlphaFoldDB" id="W6UQS1"/>
<dbReference type="KEGG" id="egl:EGR_01655"/>
<proteinExistence type="predicted"/>
<organism evidence="1 2">
    <name type="scientific">Echinococcus granulosus</name>
    <name type="common">Hydatid tapeworm</name>
    <dbReference type="NCBI Taxonomy" id="6210"/>
    <lineage>
        <taxon>Eukaryota</taxon>
        <taxon>Metazoa</taxon>
        <taxon>Spiralia</taxon>
        <taxon>Lophotrochozoa</taxon>
        <taxon>Platyhelminthes</taxon>
        <taxon>Cestoda</taxon>
        <taxon>Eucestoda</taxon>
        <taxon>Cyclophyllidea</taxon>
        <taxon>Taeniidae</taxon>
        <taxon>Echinococcus</taxon>
        <taxon>Echinococcus granulosus group</taxon>
    </lineage>
</organism>
<dbReference type="RefSeq" id="XP_024354769.1">
    <property type="nucleotide sequence ID" value="XM_024490904.1"/>
</dbReference>
<keyword evidence="2" id="KW-1185">Reference proteome</keyword>
<name>W6UQS1_ECHGR</name>